<dbReference type="InterPro" id="IPR036428">
    <property type="entry name" value="PCD_sf"/>
</dbReference>
<evidence type="ECO:0000256" key="4">
    <source>
        <dbReference type="ARBA" id="ARBA00023239"/>
    </source>
</evidence>
<comment type="caution">
    <text evidence="6">The sequence shown here is derived from an EMBL/GenBank/DDBJ whole genome shotgun (WGS) entry which is preliminary data.</text>
</comment>
<evidence type="ECO:0000256" key="5">
    <source>
        <dbReference type="ARBA" id="ARBA00030497"/>
    </source>
</evidence>
<dbReference type="EMBL" id="LFZN01000081">
    <property type="protein sequence ID" value="KXT00038.1"/>
    <property type="molecule type" value="Genomic_DNA"/>
</dbReference>
<accession>A0A139HC64</accession>
<organism evidence="6 7">
    <name type="scientific">Pseudocercospora eumusae</name>
    <dbReference type="NCBI Taxonomy" id="321146"/>
    <lineage>
        <taxon>Eukaryota</taxon>
        <taxon>Fungi</taxon>
        <taxon>Dikarya</taxon>
        <taxon>Ascomycota</taxon>
        <taxon>Pezizomycotina</taxon>
        <taxon>Dothideomycetes</taxon>
        <taxon>Dothideomycetidae</taxon>
        <taxon>Mycosphaerellales</taxon>
        <taxon>Mycosphaerellaceae</taxon>
        <taxon>Pseudocercospora</taxon>
    </lineage>
</organism>
<keyword evidence="7" id="KW-1185">Reference proteome</keyword>
<dbReference type="STRING" id="321146.A0A139HC64"/>
<gene>
    <name evidence="6" type="ORF">AC578_4877</name>
</gene>
<dbReference type="Proteomes" id="UP000070133">
    <property type="component" value="Unassembled WGS sequence"/>
</dbReference>
<name>A0A139HC64_9PEZI</name>
<dbReference type="AlphaFoldDB" id="A0A139HC64"/>
<dbReference type="Gene3D" id="3.30.1360.20">
    <property type="entry name" value="Transcriptional coactivator/pterin dehydratase"/>
    <property type="match status" value="1"/>
</dbReference>
<proteinExistence type="inferred from homology"/>
<dbReference type="OrthoDB" id="277398at2759"/>
<comment type="similarity">
    <text evidence="2">Belongs to the pterin-4-alpha-carbinolamine dehydratase family.</text>
</comment>
<evidence type="ECO:0000313" key="7">
    <source>
        <dbReference type="Proteomes" id="UP000070133"/>
    </source>
</evidence>
<evidence type="ECO:0000313" key="6">
    <source>
        <dbReference type="EMBL" id="KXT00038.1"/>
    </source>
</evidence>
<evidence type="ECO:0000256" key="1">
    <source>
        <dbReference type="ARBA" id="ARBA00001554"/>
    </source>
</evidence>
<sequence length="182" mass="20029">MHSSAQEIMSMNSRAFAVRASRIAVDRFGGKQSRTFSGRSAVMVDASAVSISQGEDQATVLAQASELVDHGKWKMCNEGKGLERGFKFKTFNATWEFMNNVADECKKARHHPEWSNVYNKAHIRWTTHSPEGLSSKDTTMAKFCDEAAKKLHEIDVAPDEVRLGSSGKVEAGDCCTPKKTAA</sequence>
<evidence type="ECO:0000256" key="2">
    <source>
        <dbReference type="ARBA" id="ARBA00006472"/>
    </source>
</evidence>
<dbReference type="GO" id="GO:0008124">
    <property type="term" value="F:4-alpha-hydroxytetrahydrobiopterin dehydratase activity"/>
    <property type="evidence" value="ECO:0007669"/>
    <property type="project" value="UniProtKB-EC"/>
</dbReference>
<dbReference type="PANTHER" id="PTHR12599:SF0">
    <property type="entry name" value="PTERIN-4-ALPHA-CARBINOLAMINE DEHYDRATASE"/>
    <property type="match status" value="1"/>
</dbReference>
<dbReference type="SUPFAM" id="SSF55248">
    <property type="entry name" value="PCD-like"/>
    <property type="match status" value="1"/>
</dbReference>
<dbReference type="EC" id="4.2.1.96" evidence="3"/>
<dbReference type="GO" id="GO:0006729">
    <property type="term" value="P:tetrahydrobiopterin biosynthetic process"/>
    <property type="evidence" value="ECO:0007669"/>
    <property type="project" value="InterPro"/>
</dbReference>
<keyword evidence="4" id="KW-0456">Lyase</keyword>
<protein>
    <recommendedName>
        <fullName evidence="3">4a-hydroxytetrahydrobiopterin dehydratase</fullName>
        <ecNumber evidence="3">4.2.1.96</ecNumber>
    </recommendedName>
    <alternativeName>
        <fullName evidence="5">4-alpha-hydroxy-tetrahydropterin dehydratase</fullName>
    </alternativeName>
</protein>
<comment type="catalytic activity">
    <reaction evidence="1">
        <text>(4aS,6R)-4a-hydroxy-L-erythro-5,6,7,8-tetrahydrobiopterin = (6R)-L-erythro-6,7-dihydrobiopterin + H2O</text>
        <dbReference type="Rhea" id="RHEA:11920"/>
        <dbReference type="ChEBI" id="CHEBI:15377"/>
        <dbReference type="ChEBI" id="CHEBI:15642"/>
        <dbReference type="ChEBI" id="CHEBI:43120"/>
        <dbReference type="EC" id="4.2.1.96"/>
    </reaction>
</comment>
<dbReference type="PANTHER" id="PTHR12599">
    <property type="entry name" value="PTERIN-4-ALPHA-CARBINOLAMINE DEHYDRATASE"/>
    <property type="match status" value="1"/>
</dbReference>
<reference evidence="6 7" key="1">
    <citation type="submission" date="2015-07" db="EMBL/GenBank/DDBJ databases">
        <title>Comparative genomics of the Sigatoka disease complex on banana suggests a link between parallel evolutionary changes in Pseudocercospora fijiensis and Pseudocercospora eumusae and increased virulence on the banana host.</title>
        <authorList>
            <person name="Chang T.-C."/>
            <person name="Salvucci A."/>
            <person name="Crous P.W."/>
            <person name="Stergiopoulos I."/>
        </authorList>
    </citation>
    <scope>NUCLEOTIDE SEQUENCE [LARGE SCALE GENOMIC DNA]</scope>
    <source>
        <strain evidence="6 7">CBS 114824</strain>
    </source>
</reference>
<evidence type="ECO:0000256" key="3">
    <source>
        <dbReference type="ARBA" id="ARBA00013252"/>
    </source>
</evidence>
<dbReference type="CDD" id="cd00488">
    <property type="entry name" value="PCD_DCoH"/>
    <property type="match status" value="1"/>
</dbReference>
<dbReference type="InterPro" id="IPR001533">
    <property type="entry name" value="Pterin_deHydtase"/>
</dbReference>
<dbReference type="Pfam" id="PF01329">
    <property type="entry name" value="Pterin_4a"/>
    <property type="match status" value="1"/>
</dbReference>